<dbReference type="AlphaFoldDB" id="A0A939EWC0"/>
<protein>
    <submittedName>
        <fullName evidence="1">Uncharacterized protein</fullName>
    </submittedName>
</protein>
<gene>
    <name evidence="1" type="ORF">J0X19_11680</name>
</gene>
<name>A0A939EWC0_9BACT</name>
<proteinExistence type="predicted"/>
<evidence type="ECO:0000313" key="2">
    <source>
        <dbReference type="Proteomes" id="UP000664144"/>
    </source>
</evidence>
<accession>A0A939EWC0</accession>
<dbReference type="RefSeq" id="WP_206984534.1">
    <property type="nucleotide sequence ID" value="NZ_JAFLQZ010000006.1"/>
</dbReference>
<reference evidence="1" key="1">
    <citation type="submission" date="2021-03" db="EMBL/GenBank/DDBJ databases">
        <authorList>
            <person name="Kim M.K."/>
        </authorList>
    </citation>
    <scope>NUCLEOTIDE SEQUENCE</scope>
    <source>
        <strain evidence="1">BT186</strain>
    </source>
</reference>
<dbReference type="Proteomes" id="UP000664144">
    <property type="component" value="Unassembled WGS sequence"/>
</dbReference>
<evidence type="ECO:0000313" key="1">
    <source>
        <dbReference type="EMBL" id="MBO0358608.1"/>
    </source>
</evidence>
<organism evidence="1 2">
    <name type="scientific">Hymenobacter telluris</name>
    <dbReference type="NCBI Taxonomy" id="2816474"/>
    <lineage>
        <taxon>Bacteria</taxon>
        <taxon>Pseudomonadati</taxon>
        <taxon>Bacteroidota</taxon>
        <taxon>Cytophagia</taxon>
        <taxon>Cytophagales</taxon>
        <taxon>Hymenobacteraceae</taxon>
        <taxon>Hymenobacter</taxon>
    </lineage>
</organism>
<sequence>MENMDIWNALSVTDPQHTKKFTRAGGFKGNAIKPMYAIQKMTERFGACGIGWGYTKPEYQIVSGTDGQVLVYCTVGLWHTGDPENRNPAYDESAFVWGVGGDFVIVKQATGLRSDDEAFKKAFTDALMNAMKHIGMSADVHMGQFDGSKYSPNQDEPKPIPKQLSTERKGALVTMMLNANTPEKLKAIQDGVKKECENDGTVQDYKDIIAAVKAEKPKPHKQESNN</sequence>
<dbReference type="EMBL" id="JAFLQZ010000006">
    <property type="protein sequence ID" value="MBO0358608.1"/>
    <property type="molecule type" value="Genomic_DNA"/>
</dbReference>
<keyword evidence="2" id="KW-1185">Reference proteome</keyword>
<comment type="caution">
    <text evidence="1">The sequence shown here is derived from an EMBL/GenBank/DDBJ whole genome shotgun (WGS) entry which is preliminary data.</text>
</comment>